<dbReference type="EMBL" id="CAXLJM020000062">
    <property type="protein sequence ID" value="CAL8120165.1"/>
    <property type="molecule type" value="Genomic_DNA"/>
</dbReference>
<feature type="coiled-coil region" evidence="1">
    <location>
        <begin position="96"/>
        <end position="123"/>
    </location>
</feature>
<evidence type="ECO:0000256" key="1">
    <source>
        <dbReference type="SAM" id="Coils"/>
    </source>
</evidence>
<organism evidence="2 3">
    <name type="scientific">Orchesella dallaii</name>
    <dbReference type="NCBI Taxonomy" id="48710"/>
    <lineage>
        <taxon>Eukaryota</taxon>
        <taxon>Metazoa</taxon>
        <taxon>Ecdysozoa</taxon>
        <taxon>Arthropoda</taxon>
        <taxon>Hexapoda</taxon>
        <taxon>Collembola</taxon>
        <taxon>Entomobryomorpha</taxon>
        <taxon>Entomobryoidea</taxon>
        <taxon>Orchesellidae</taxon>
        <taxon>Orchesellinae</taxon>
        <taxon>Orchesella</taxon>
    </lineage>
</organism>
<sequence length="198" mass="23751">MSEMESVSNRKKELEEENKMLKQFLITQGSSAIYYKIRLDVRLVHERVSNGLKEFAETQERWVDRSTGLFKTIFESDCSAESMLLYEQWQLILKKYKTLKKNRDNFLRRLERALNNFQKTEATWSDTAVELYDFAQKMSPKQRKKLIKKCRNNEDIARQTWARFETVEKDWCDIQADLQDCLDQVEKSYEVYQATKNE</sequence>
<gene>
    <name evidence="2" type="ORF">ODALV1_LOCUS18880</name>
</gene>
<reference evidence="2 3" key="1">
    <citation type="submission" date="2024-08" db="EMBL/GenBank/DDBJ databases">
        <authorList>
            <person name="Cucini C."/>
            <person name="Frati F."/>
        </authorList>
    </citation>
    <scope>NUCLEOTIDE SEQUENCE [LARGE SCALE GENOMIC DNA]</scope>
</reference>
<keyword evidence="1" id="KW-0175">Coiled coil</keyword>
<protein>
    <submittedName>
        <fullName evidence="2">Uncharacterized protein</fullName>
    </submittedName>
</protein>
<keyword evidence="3" id="KW-1185">Reference proteome</keyword>
<dbReference type="Proteomes" id="UP001642540">
    <property type="component" value="Unassembled WGS sequence"/>
</dbReference>
<evidence type="ECO:0000313" key="2">
    <source>
        <dbReference type="EMBL" id="CAL8120165.1"/>
    </source>
</evidence>
<proteinExistence type="predicted"/>
<name>A0ABP1R7W1_9HEXA</name>
<comment type="caution">
    <text evidence="2">The sequence shown here is derived from an EMBL/GenBank/DDBJ whole genome shotgun (WGS) entry which is preliminary data.</text>
</comment>
<accession>A0ABP1R7W1</accession>
<evidence type="ECO:0000313" key="3">
    <source>
        <dbReference type="Proteomes" id="UP001642540"/>
    </source>
</evidence>